<keyword evidence="8" id="KW-0067">ATP-binding</keyword>
<dbReference type="EMBL" id="JBDXMX010000002">
    <property type="protein sequence ID" value="MEO9247463.1"/>
    <property type="molecule type" value="Genomic_DNA"/>
</dbReference>
<comment type="subcellular location">
    <subcellularLocation>
        <location evidence="1">Cell membrane</location>
        <topology evidence="1">Multi-pass membrane protein</topology>
    </subcellularLocation>
</comment>
<evidence type="ECO:0000256" key="6">
    <source>
        <dbReference type="SAM" id="Phobius"/>
    </source>
</evidence>
<reference evidence="8 9" key="1">
    <citation type="submission" date="2024-05" db="EMBL/GenBank/DDBJ databases">
        <authorList>
            <person name="Yi C."/>
        </authorList>
    </citation>
    <scope>NUCLEOTIDE SEQUENCE [LARGE SCALE GENOMIC DNA]</scope>
    <source>
        <strain evidence="8 9">XS13</strain>
    </source>
</reference>
<evidence type="ECO:0000256" key="2">
    <source>
        <dbReference type="ARBA" id="ARBA00022692"/>
    </source>
</evidence>
<comment type="caution">
    <text evidence="8">The sequence shown here is derived from an EMBL/GenBank/DDBJ whole genome shotgun (WGS) entry which is preliminary data.</text>
</comment>
<sequence>MAIHPTLEDILNPDRPTAQRSEDGGPDDGRAGSQRRFRLSADAREPEALEPGAPELDAPEPEALGAATDVDDEGSAEATGVGERMPTVWAGRRRYLLVILFLLGIFQAVMALVMAFAVDSLLGMPAQVNAALNAGTAPDGSALDPAAVAEAGTYIPWLQLSILALAVFSIFGARWGERVVGEDLGQDYVYELRRKLIGTTLAGPGNASLGVTITRASNDLTAVRNWVSQGIVPLMTSLPLIVVVLGVLAISNWQVGLAVGIPIVLLGLTVPPLAKATFVRARYLRRRRGRMSARIADTVRAGESIQAAGGINRELNALDRDSGKVVNAAVSRARITGLVRASAITAASLATAAVVVLGTLGLIDTAGVASAMTLVGVMSTPLGDLGRVVEYRQNYKAARRIQAPLLAQAEVLRQAEKDREANWKDVERDRSSTGRNGLRVRRMVVQGQRVPMLQAGEGDVIHLQSHDPGRIQPVLLNLLAGQNTGAGTGAPAPELDMVVDGYDYTRAPGRQRRKLLGHASVRVPLERGTVARAITYRNPKATDEQTLEAFGRVGLEGVVQDLPKGGQTRIKNGGQPLTGSQVARLKLGRALLENPPLLVLDGIDTDLDEEGIRLLRAELHDYPGVVLFTSQNPSRMAPGHRVWTVDAP</sequence>
<dbReference type="InterPro" id="IPR011527">
    <property type="entry name" value="ABC1_TM_dom"/>
</dbReference>
<dbReference type="RefSeq" id="WP_347920056.1">
    <property type="nucleotide sequence ID" value="NZ_JBDXMX010000002.1"/>
</dbReference>
<dbReference type="SUPFAM" id="SSF52540">
    <property type="entry name" value="P-loop containing nucleoside triphosphate hydrolases"/>
    <property type="match status" value="1"/>
</dbReference>
<dbReference type="Pfam" id="PF00664">
    <property type="entry name" value="ABC_membrane"/>
    <property type="match status" value="1"/>
</dbReference>
<dbReference type="Proteomes" id="UP001484097">
    <property type="component" value="Unassembled WGS sequence"/>
</dbReference>
<feature type="transmembrane region" description="Helical" evidence="6">
    <location>
        <begin position="231"/>
        <end position="251"/>
    </location>
</feature>
<evidence type="ECO:0000313" key="9">
    <source>
        <dbReference type="Proteomes" id="UP001484097"/>
    </source>
</evidence>
<feature type="transmembrane region" description="Helical" evidence="6">
    <location>
        <begin position="257"/>
        <end position="278"/>
    </location>
</feature>
<feature type="compositionally biased region" description="Low complexity" evidence="5">
    <location>
        <begin position="49"/>
        <end position="60"/>
    </location>
</feature>
<dbReference type="InterPro" id="IPR039421">
    <property type="entry name" value="Type_1_exporter"/>
</dbReference>
<keyword evidence="8" id="KW-0547">Nucleotide-binding</keyword>
<evidence type="ECO:0000256" key="1">
    <source>
        <dbReference type="ARBA" id="ARBA00004651"/>
    </source>
</evidence>
<name>A0ABV0IHJ5_9MICC</name>
<dbReference type="InterPro" id="IPR027417">
    <property type="entry name" value="P-loop_NTPase"/>
</dbReference>
<feature type="transmembrane region" description="Helical" evidence="6">
    <location>
        <begin position="341"/>
        <end position="363"/>
    </location>
</feature>
<accession>A0ABV0IHJ5</accession>
<dbReference type="Gene3D" id="1.20.1560.10">
    <property type="entry name" value="ABC transporter type 1, transmembrane domain"/>
    <property type="match status" value="1"/>
</dbReference>
<dbReference type="PROSITE" id="PS50929">
    <property type="entry name" value="ABC_TM1F"/>
    <property type="match status" value="1"/>
</dbReference>
<feature type="compositionally biased region" description="Basic and acidic residues" evidence="5">
    <location>
        <begin position="20"/>
        <end position="30"/>
    </location>
</feature>
<evidence type="ECO:0000256" key="3">
    <source>
        <dbReference type="ARBA" id="ARBA00022989"/>
    </source>
</evidence>
<keyword evidence="2 6" id="KW-0812">Transmembrane</keyword>
<dbReference type="InterPro" id="IPR036640">
    <property type="entry name" value="ABC1_TM_sf"/>
</dbReference>
<dbReference type="Gene3D" id="3.40.50.300">
    <property type="entry name" value="P-loop containing nucleotide triphosphate hydrolases"/>
    <property type="match status" value="1"/>
</dbReference>
<evidence type="ECO:0000313" key="8">
    <source>
        <dbReference type="EMBL" id="MEO9247463.1"/>
    </source>
</evidence>
<evidence type="ECO:0000259" key="7">
    <source>
        <dbReference type="PROSITE" id="PS50929"/>
    </source>
</evidence>
<evidence type="ECO:0000256" key="5">
    <source>
        <dbReference type="SAM" id="MobiDB-lite"/>
    </source>
</evidence>
<proteinExistence type="predicted"/>
<feature type="transmembrane region" description="Helical" evidence="6">
    <location>
        <begin position="154"/>
        <end position="173"/>
    </location>
</feature>
<keyword evidence="4 6" id="KW-0472">Membrane</keyword>
<evidence type="ECO:0000256" key="4">
    <source>
        <dbReference type="ARBA" id="ARBA00023136"/>
    </source>
</evidence>
<feature type="domain" description="ABC transmembrane type-1" evidence="7">
    <location>
        <begin position="96"/>
        <end position="394"/>
    </location>
</feature>
<keyword evidence="3 6" id="KW-1133">Transmembrane helix</keyword>
<protein>
    <submittedName>
        <fullName evidence="8">ABC transporter ATP-binding protein</fullName>
    </submittedName>
</protein>
<feature type="transmembrane region" description="Helical" evidence="6">
    <location>
        <begin position="95"/>
        <end position="118"/>
    </location>
</feature>
<dbReference type="SUPFAM" id="SSF90123">
    <property type="entry name" value="ABC transporter transmembrane region"/>
    <property type="match status" value="1"/>
</dbReference>
<dbReference type="GO" id="GO:0005524">
    <property type="term" value="F:ATP binding"/>
    <property type="evidence" value="ECO:0007669"/>
    <property type="project" value="UniProtKB-KW"/>
</dbReference>
<dbReference type="PANTHER" id="PTHR24221:SF248">
    <property type="entry name" value="ABC TRANSPORTER TRANSMEMBRANE REGION"/>
    <property type="match status" value="1"/>
</dbReference>
<organism evidence="8 9">
    <name type="scientific">Citricoccus nitrophenolicus</name>
    <dbReference type="NCBI Taxonomy" id="863575"/>
    <lineage>
        <taxon>Bacteria</taxon>
        <taxon>Bacillati</taxon>
        <taxon>Actinomycetota</taxon>
        <taxon>Actinomycetes</taxon>
        <taxon>Micrococcales</taxon>
        <taxon>Micrococcaceae</taxon>
        <taxon>Citricoccus</taxon>
    </lineage>
</organism>
<dbReference type="PANTHER" id="PTHR24221">
    <property type="entry name" value="ATP-BINDING CASSETTE SUB-FAMILY B"/>
    <property type="match status" value="1"/>
</dbReference>
<feature type="region of interest" description="Disordered" evidence="5">
    <location>
        <begin position="1"/>
        <end position="60"/>
    </location>
</feature>
<gene>
    <name evidence="8" type="ORF">ABDK96_07205</name>
</gene>
<keyword evidence="9" id="KW-1185">Reference proteome</keyword>